<dbReference type="PANTHER" id="PTHR35801:SF1">
    <property type="entry name" value="PHOSPHOSERINE PHOSPHATASE RSBX"/>
    <property type="match status" value="1"/>
</dbReference>
<accession>A0A934UR15</accession>
<dbReference type="InterPro" id="IPR036457">
    <property type="entry name" value="PPM-type-like_dom_sf"/>
</dbReference>
<dbReference type="Gene3D" id="3.60.40.10">
    <property type="entry name" value="PPM-type phosphatase domain"/>
    <property type="match status" value="1"/>
</dbReference>
<dbReference type="RefSeq" id="WP_200787161.1">
    <property type="nucleotide sequence ID" value="NZ_JAEDAO010000001.1"/>
</dbReference>
<evidence type="ECO:0000313" key="3">
    <source>
        <dbReference type="Proteomes" id="UP000617041"/>
    </source>
</evidence>
<dbReference type="Pfam" id="PF13581">
    <property type="entry name" value="HATPase_c_2"/>
    <property type="match status" value="1"/>
</dbReference>
<dbReference type="InterPro" id="IPR039248">
    <property type="entry name" value="Ptase_RsbX"/>
</dbReference>
<dbReference type="Gene3D" id="3.30.565.10">
    <property type="entry name" value="Histidine kinase-like ATPase, C-terminal domain"/>
    <property type="match status" value="1"/>
</dbReference>
<proteinExistence type="predicted"/>
<sequence length="336" mass="35410">MEVIRSSHHSAFPMEDISRVGEARRHAVTLAMRAGFDEVKTGQLAIVVTELGTNLIRHAQRGTLLLAVREQAGEVEAISIDHGPGMADIARSMGDGFSTGGSLGAGLGTVRRMARDFDLHSSVPGGTVIVARLAREAGPKAAGALEVGAVSVPKTGELVCGDAWAAAMADPSATLAVVDGLGHGFDAAEASAAAIDVFAAEAARDVTQMLEKMHLRLRSTRGAAVTLLRADASTSRLRSCGAGNVSVRVVSGAYDRSMLMQHGTAGLQMRRPEPIEQDWPQHAMIIVHSDGIGTRWAPEVVLPVLGRDPTLAAALLFRDHSRGRDDATVAVLRRRM</sequence>
<feature type="domain" description="PPM-type phosphatase" evidence="1">
    <location>
        <begin position="145"/>
        <end position="334"/>
    </location>
</feature>
<dbReference type="EMBL" id="JAEDAO010000001">
    <property type="protein sequence ID" value="MBK0392213.1"/>
    <property type="molecule type" value="Genomic_DNA"/>
</dbReference>
<keyword evidence="3" id="KW-1185">Reference proteome</keyword>
<evidence type="ECO:0000259" key="1">
    <source>
        <dbReference type="SMART" id="SM00331"/>
    </source>
</evidence>
<comment type="caution">
    <text evidence="2">The sequence shown here is derived from an EMBL/GenBank/DDBJ whole genome shotgun (WGS) entry which is preliminary data.</text>
</comment>
<evidence type="ECO:0000313" key="2">
    <source>
        <dbReference type="EMBL" id="MBK0392213.1"/>
    </source>
</evidence>
<gene>
    <name evidence="2" type="ORF">I8E28_06390</name>
</gene>
<dbReference type="Pfam" id="PF07228">
    <property type="entry name" value="SpoIIE"/>
    <property type="match status" value="1"/>
</dbReference>
<dbReference type="SMART" id="SM00331">
    <property type="entry name" value="PP2C_SIG"/>
    <property type="match status" value="1"/>
</dbReference>
<dbReference type="InterPro" id="IPR001932">
    <property type="entry name" value="PPM-type_phosphatase-like_dom"/>
</dbReference>
<organism evidence="2 3">
    <name type="scientific">Ramlibacter algicola</name>
    <dbReference type="NCBI Taxonomy" id="2795217"/>
    <lineage>
        <taxon>Bacteria</taxon>
        <taxon>Pseudomonadati</taxon>
        <taxon>Pseudomonadota</taxon>
        <taxon>Betaproteobacteria</taxon>
        <taxon>Burkholderiales</taxon>
        <taxon>Comamonadaceae</taxon>
        <taxon>Ramlibacter</taxon>
    </lineage>
</organism>
<name>A0A934UR15_9BURK</name>
<dbReference type="InterPro" id="IPR036890">
    <property type="entry name" value="HATPase_C_sf"/>
</dbReference>
<dbReference type="Proteomes" id="UP000617041">
    <property type="component" value="Unassembled WGS sequence"/>
</dbReference>
<dbReference type="AlphaFoldDB" id="A0A934UR15"/>
<dbReference type="CDD" id="cd16934">
    <property type="entry name" value="HATPase_RsbT-like"/>
    <property type="match status" value="1"/>
</dbReference>
<reference evidence="2" key="1">
    <citation type="submission" date="2020-12" db="EMBL/GenBank/DDBJ databases">
        <title>Ramlibacter sp. nov., isolated from a freshwater alga, Cryptomonas.</title>
        <authorList>
            <person name="Kim H.M."/>
            <person name="Jeon C.O."/>
        </authorList>
    </citation>
    <scope>NUCLEOTIDE SEQUENCE</scope>
    <source>
        <strain evidence="2">CrO1</strain>
    </source>
</reference>
<dbReference type="SUPFAM" id="SSF81606">
    <property type="entry name" value="PP2C-like"/>
    <property type="match status" value="1"/>
</dbReference>
<dbReference type="PANTHER" id="PTHR35801">
    <property type="entry name" value="PHOSPHOSERINE PHOSPHATASE RSBX"/>
    <property type="match status" value="1"/>
</dbReference>
<dbReference type="SUPFAM" id="SSF55874">
    <property type="entry name" value="ATPase domain of HSP90 chaperone/DNA topoisomerase II/histidine kinase"/>
    <property type="match status" value="1"/>
</dbReference>
<protein>
    <submittedName>
        <fullName evidence="2">SpoIIE family protein phosphatase</fullName>
    </submittedName>
</protein>
<dbReference type="InterPro" id="IPR003594">
    <property type="entry name" value="HATPase_dom"/>
</dbReference>